<proteinExistence type="predicted"/>
<evidence type="ECO:0000313" key="2">
    <source>
        <dbReference type="Proteomes" id="UP000253099"/>
    </source>
</evidence>
<accession>A0A366MB42</accession>
<comment type="caution">
    <text evidence="1">The sequence shown here is derived from an EMBL/GenBank/DDBJ whole genome shotgun (WGS) entry which is preliminary data.</text>
</comment>
<dbReference type="AlphaFoldDB" id="A0A366MB42"/>
<reference evidence="1 2" key="1">
    <citation type="submission" date="2018-06" db="EMBL/GenBank/DDBJ databases">
        <title>Genomic insight into two independent archaeal endosymbiosis events.</title>
        <authorList>
            <person name="Lind A.E."/>
            <person name="Lewis W.H."/>
            <person name="Spang A."/>
            <person name="Guy L."/>
            <person name="Embley M.T."/>
            <person name="Ettema T.J.G."/>
        </authorList>
    </citation>
    <scope>NUCLEOTIDE SEQUENCE [LARGE SCALE GENOMIC DNA]</scope>
    <source>
        <strain evidence="1">NOE</strain>
    </source>
</reference>
<name>A0A366MB42_9EURY</name>
<gene>
    <name evidence="1" type="ORF">ALNOE001_09860</name>
</gene>
<dbReference type="EMBL" id="NIZT01000025">
    <property type="protein sequence ID" value="RBQ23405.1"/>
    <property type="molecule type" value="Genomic_DNA"/>
</dbReference>
<dbReference type="Pfam" id="PF13704">
    <property type="entry name" value="Glyco_tranf_2_4"/>
    <property type="match status" value="1"/>
</dbReference>
<dbReference type="Proteomes" id="UP000253099">
    <property type="component" value="Unassembled WGS sequence"/>
</dbReference>
<sequence length="50" mass="5793">MKIVSITMVKNESDMIESFVRYGLNIFDEMIFLDNGSSDNTLDMLNLMKK</sequence>
<protein>
    <recommendedName>
        <fullName evidence="3">Glycosyltransferase 2-like domain-containing protein</fullName>
    </recommendedName>
</protein>
<evidence type="ECO:0008006" key="3">
    <source>
        <dbReference type="Google" id="ProtNLM"/>
    </source>
</evidence>
<keyword evidence="2" id="KW-1185">Reference proteome</keyword>
<evidence type="ECO:0000313" key="1">
    <source>
        <dbReference type="EMBL" id="RBQ23405.1"/>
    </source>
</evidence>
<organism evidence="1 2">
    <name type="scientific">Candidatus Methanobinarius endosymbioticus</name>
    <dbReference type="NCBI Taxonomy" id="2006182"/>
    <lineage>
        <taxon>Archaea</taxon>
        <taxon>Methanobacteriati</taxon>
        <taxon>Methanobacteriota</taxon>
        <taxon>Methanomada group</taxon>
        <taxon>Methanobacteria</taxon>
        <taxon>Methanobacteriales</taxon>
        <taxon>Methanobacteriaceae</taxon>
        <taxon>Candidatus Methanobinarius</taxon>
    </lineage>
</organism>